<keyword evidence="11" id="KW-1133">Transmembrane helix</keyword>
<sequence>MRSAGLWAVAAFLCGALLIAGGAVFRHGADKWALLVPLALTCAGIAVRWRSPLGSLGLGTLGVVVDLFVGPSLPTLLVYTDNIYTAALYGPARFARWLLGVACCLAVLVGAVAWFLTEDWRPSAVYGVQVGLMLISPVTTAMVLRQQREQAAAERARAEQVARLAELDRQAAIAAERAAMARELHDMVANHFSAIAIQSTAVLSRKDLDSRTVRTVMESVRENSVKGMAEMRAMIGLLRQDDGSGNGGDAVRPRLADAESLVERARQAGMTVELRVEGEPRELPASVDLAGYRILQEALTNALKHGGRSAGVVLGYRAESVRVVVDNPLASGASGASGAVPGVVSAMVSAGAGAPLVSGGAGASLGDGAGAPLVGGGVAGGSGGGGSGRSGDRDDRGRRGEVWLSGAGAGLVGMRERALLVGGSCEAGVVDTLSSQVAVWRVEAVLPTGVVAS</sequence>
<name>A0A7Y6I839_9ACTN</name>
<feature type="compositionally biased region" description="Basic and acidic residues" evidence="10">
    <location>
        <begin position="390"/>
        <end position="400"/>
    </location>
</feature>
<dbReference type="Gene3D" id="1.20.5.1930">
    <property type="match status" value="1"/>
</dbReference>
<feature type="coiled-coil region" evidence="9">
    <location>
        <begin position="141"/>
        <end position="170"/>
    </location>
</feature>
<feature type="compositionally biased region" description="Gly residues" evidence="10">
    <location>
        <begin position="376"/>
        <end position="389"/>
    </location>
</feature>
<evidence type="ECO:0000256" key="9">
    <source>
        <dbReference type="SAM" id="Coils"/>
    </source>
</evidence>
<keyword evidence="14" id="KW-1185">Reference proteome</keyword>
<dbReference type="InterPro" id="IPR036890">
    <property type="entry name" value="HATPase_C_sf"/>
</dbReference>
<dbReference type="InterPro" id="IPR011712">
    <property type="entry name" value="Sig_transdc_His_kin_sub3_dim/P"/>
</dbReference>
<comment type="catalytic activity">
    <reaction evidence="1">
        <text>ATP + protein L-histidine = ADP + protein N-phospho-L-histidine.</text>
        <dbReference type="EC" id="2.7.13.3"/>
    </reaction>
</comment>
<keyword evidence="11" id="KW-0812">Transmembrane</keyword>
<evidence type="ECO:0000256" key="11">
    <source>
        <dbReference type="SAM" id="Phobius"/>
    </source>
</evidence>
<evidence type="ECO:0000313" key="13">
    <source>
        <dbReference type="EMBL" id="NUW33442.1"/>
    </source>
</evidence>
<dbReference type="GO" id="GO:0046983">
    <property type="term" value="F:protein dimerization activity"/>
    <property type="evidence" value="ECO:0007669"/>
    <property type="project" value="InterPro"/>
</dbReference>
<dbReference type="EMBL" id="JABWGN010000007">
    <property type="protein sequence ID" value="NUW33442.1"/>
    <property type="molecule type" value="Genomic_DNA"/>
</dbReference>
<evidence type="ECO:0000256" key="7">
    <source>
        <dbReference type="ARBA" id="ARBA00022840"/>
    </source>
</evidence>
<evidence type="ECO:0000256" key="5">
    <source>
        <dbReference type="ARBA" id="ARBA00022741"/>
    </source>
</evidence>
<feature type="domain" description="Signal transduction histidine kinase subgroup 3 dimerisation and phosphoacceptor" evidence="12">
    <location>
        <begin position="176"/>
        <end position="241"/>
    </location>
</feature>
<feature type="transmembrane region" description="Helical" evidence="11">
    <location>
        <begin position="124"/>
        <end position="144"/>
    </location>
</feature>
<dbReference type="GO" id="GO:0000155">
    <property type="term" value="F:phosphorelay sensor kinase activity"/>
    <property type="evidence" value="ECO:0007669"/>
    <property type="project" value="InterPro"/>
</dbReference>
<keyword evidence="4" id="KW-0808">Transferase</keyword>
<dbReference type="Gene3D" id="3.30.565.10">
    <property type="entry name" value="Histidine kinase-like ATPase, C-terminal domain"/>
    <property type="match status" value="1"/>
</dbReference>
<keyword evidence="11" id="KW-0472">Membrane</keyword>
<proteinExistence type="predicted"/>
<keyword evidence="3" id="KW-0597">Phosphoprotein</keyword>
<evidence type="ECO:0000259" key="12">
    <source>
        <dbReference type="Pfam" id="PF07730"/>
    </source>
</evidence>
<feature type="region of interest" description="Disordered" evidence="10">
    <location>
        <begin position="376"/>
        <end position="400"/>
    </location>
</feature>
<dbReference type="EC" id="2.7.13.3" evidence="2"/>
<dbReference type="GO" id="GO:0016020">
    <property type="term" value="C:membrane"/>
    <property type="evidence" value="ECO:0007669"/>
    <property type="project" value="InterPro"/>
</dbReference>
<evidence type="ECO:0000256" key="8">
    <source>
        <dbReference type="ARBA" id="ARBA00023012"/>
    </source>
</evidence>
<organism evidence="13 14">
    <name type="scientific">Nonomuraea montanisoli</name>
    <dbReference type="NCBI Taxonomy" id="2741721"/>
    <lineage>
        <taxon>Bacteria</taxon>
        <taxon>Bacillati</taxon>
        <taxon>Actinomycetota</taxon>
        <taxon>Actinomycetes</taxon>
        <taxon>Streptosporangiales</taxon>
        <taxon>Streptosporangiaceae</taxon>
        <taxon>Nonomuraea</taxon>
    </lineage>
</organism>
<keyword evidence="5" id="KW-0547">Nucleotide-binding</keyword>
<evidence type="ECO:0000256" key="1">
    <source>
        <dbReference type="ARBA" id="ARBA00000085"/>
    </source>
</evidence>
<dbReference type="Proteomes" id="UP000586042">
    <property type="component" value="Unassembled WGS sequence"/>
</dbReference>
<feature type="transmembrane region" description="Helical" evidence="11">
    <location>
        <begin position="97"/>
        <end position="117"/>
    </location>
</feature>
<evidence type="ECO:0000256" key="3">
    <source>
        <dbReference type="ARBA" id="ARBA00022553"/>
    </source>
</evidence>
<feature type="transmembrane region" description="Helical" evidence="11">
    <location>
        <begin position="32"/>
        <end position="49"/>
    </location>
</feature>
<dbReference type="InterPro" id="IPR050482">
    <property type="entry name" value="Sensor_HK_TwoCompSys"/>
</dbReference>
<dbReference type="AlphaFoldDB" id="A0A7Y6I839"/>
<evidence type="ECO:0000256" key="4">
    <source>
        <dbReference type="ARBA" id="ARBA00022679"/>
    </source>
</evidence>
<evidence type="ECO:0000256" key="10">
    <source>
        <dbReference type="SAM" id="MobiDB-lite"/>
    </source>
</evidence>
<accession>A0A7Y6I839</accession>
<evidence type="ECO:0000256" key="2">
    <source>
        <dbReference type="ARBA" id="ARBA00012438"/>
    </source>
</evidence>
<reference evidence="13 14" key="1">
    <citation type="submission" date="2020-06" db="EMBL/GenBank/DDBJ databases">
        <title>Nonomuraea sp. SMC257, a novel actinomycete isolated from soil.</title>
        <authorList>
            <person name="Chanama M."/>
        </authorList>
    </citation>
    <scope>NUCLEOTIDE SEQUENCE [LARGE SCALE GENOMIC DNA]</scope>
    <source>
        <strain evidence="13 14">SMC257</strain>
    </source>
</reference>
<keyword evidence="6 13" id="KW-0418">Kinase</keyword>
<dbReference type="GO" id="GO:0005524">
    <property type="term" value="F:ATP binding"/>
    <property type="evidence" value="ECO:0007669"/>
    <property type="project" value="UniProtKB-KW"/>
</dbReference>
<keyword evidence="7" id="KW-0067">ATP-binding</keyword>
<evidence type="ECO:0000313" key="14">
    <source>
        <dbReference type="Proteomes" id="UP000586042"/>
    </source>
</evidence>
<keyword evidence="9" id="KW-0175">Coiled coil</keyword>
<evidence type="ECO:0000256" key="6">
    <source>
        <dbReference type="ARBA" id="ARBA00022777"/>
    </source>
</evidence>
<keyword evidence="8" id="KW-0902">Two-component regulatory system</keyword>
<protein>
    <recommendedName>
        <fullName evidence="2">histidine kinase</fullName>
        <ecNumber evidence="2">2.7.13.3</ecNumber>
    </recommendedName>
</protein>
<dbReference type="PANTHER" id="PTHR24421:SF10">
    <property type="entry name" value="NITRATE_NITRITE SENSOR PROTEIN NARQ"/>
    <property type="match status" value="1"/>
</dbReference>
<comment type="caution">
    <text evidence="13">The sequence shown here is derived from an EMBL/GenBank/DDBJ whole genome shotgun (WGS) entry which is preliminary data.</text>
</comment>
<gene>
    <name evidence="13" type="ORF">HTZ77_18690</name>
</gene>
<dbReference type="Pfam" id="PF07730">
    <property type="entry name" value="HisKA_3"/>
    <property type="match status" value="1"/>
</dbReference>
<dbReference type="PANTHER" id="PTHR24421">
    <property type="entry name" value="NITRATE/NITRITE SENSOR PROTEIN NARX-RELATED"/>
    <property type="match status" value="1"/>
</dbReference>
<feature type="transmembrane region" description="Helical" evidence="11">
    <location>
        <begin position="56"/>
        <end position="77"/>
    </location>
</feature>